<dbReference type="Proteomes" id="UP001595764">
    <property type="component" value="Unassembled WGS sequence"/>
</dbReference>
<reference evidence="3" key="1">
    <citation type="journal article" date="2019" name="Int. J. Syst. Evol. Microbiol.">
        <title>The Global Catalogue of Microorganisms (GCM) 10K type strain sequencing project: providing services to taxonomists for standard genome sequencing and annotation.</title>
        <authorList>
            <consortium name="The Broad Institute Genomics Platform"/>
            <consortium name="The Broad Institute Genome Sequencing Center for Infectious Disease"/>
            <person name="Wu L."/>
            <person name="Ma J."/>
        </authorList>
    </citation>
    <scope>NUCLEOTIDE SEQUENCE [LARGE SCALE GENOMIC DNA]</scope>
    <source>
        <strain evidence="3">CGMCC 4.7682</strain>
    </source>
</reference>
<dbReference type="RefSeq" id="WP_377868291.1">
    <property type="nucleotide sequence ID" value="NZ_JBHMAY010000005.1"/>
</dbReference>
<keyword evidence="3" id="KW-1185">Reference proteome</keyword>
<evidence type="ECO:0000256" key="1">
    <source>
        <dbReference type="SAM" id="MobiDB-lite"/>
    </source>
</evidence>
<gene>
    <name evidence="2" type="ORF">ACFORO_29860</name>
</gene>
<sequence>MPNWPRSACSPAPDDPFRQRRTVDPPGGSCPEPPSPGFASHVDGLLASIAGFAGR</sequence>
<evidence type="ECO:0000313" key="3">
    <source>
        <dbReference type="Proteomes" id="UP001595764"/>
    </source>
</evidence>
<name>A0ABV7QQ59_9PSEU</name>
<protein>
    <submittedName>
        <fullName evidence="2">Uncharacterized protein</fullName>
    </submittedName>
</protein>
<dbReference type="EMBL" id="JBHRWI010000040">
    <property type="protein sequence ID" value="MFC3514408.1"/>
    <property type="molecule type" value="Genomic_DNA"/>
</dbReference>
<evidence type="ECO:0000313" key="2">
    <source>
        <dbReference type="EMBL" id="MFC3514408.1"/>
    </source>
</evidence>
<accession>A0ABV7QQ59</accession>
<comment type="caution">
    <text evidence="2">The sequence shown here is derived from an EMBL/GenBank/DDBJ whole genome shotgun (WGS) entry which is preliminary data.</text>
</comment>
<organism evidence="2 3">
    <name type="scientific">Amycolatopsis halotolerans</name>
    <dbReference type="NCBI Taxonomy" id="330083"/>
    <lineage>
        <taxon>Bacteria</taxon>
        <taxon>Bacillati</taxon>
        <taxon>Actinomycetota</taxon>
        <taxon>Actinomycetes</taxon>
        <taxon>Pseudonocardiales</taxon>
        <taxon>Pseudonocardiaceae</taxon>
        <taxon>Amycolatopsis</taxon>
    </lineage>
</organism>
<proteinExistence type="predicted"/>
<feature type="region of interest" description="Disordered" evidence="1">
    <location>
        <begin position="1"/>
        <end position="41"/>
    </location>
</feature>